<evidence type="ECO:0000256" key="5">
    <source>
        <dbReference type="ARBA" id="ARBA00023136"/>
    </source>
</evidence>
<feature type="transmembrane region" description="Helical" evidence="7">
    <location>
        <begin position="257"/>
        <end position="277"/>
    </location>
</feature>
<comment type="caution">
    <text evidence="8">The sequence shown here is derived from an EMBL/GenBank/DDBJ whole genome shotgun (WGS) entry which is preliminary data.</text>
</comment>
<dbReference type="PANTHER" id="PTHR30250">
    <property type="entry name" value="PST FAMILY PREDICTED COLANIC ACID TRANSPORTER"/>
    <property type="match status" value="1"/>
</dbReference>
<proteinExistence type="predicted"/>
<feature type="transmembrane region" description="Helical" evidence="7">
    <location>
        <begin position="324"/>
        <end position="347"/>
    </location>
</feature>
<evidence type="ECO:0000256" key="4">
    <source>
        <dbReference type="ARBA" id="ARBA00022989"/>
    </source>
</evidence>
<feature type="transmembrane region" description="Helical" evidence="7">
    <location>
        <begin position="99"/>
        <end position="125"/>
    </location>
</feature>
<reference evidence="8 9" key="1">
    <citation type="submission" date="2021-09" db="EMBL/GenBank/DDBJ databases">
        <title>Whole genome sequence of Nocardioides sp. GBK3QG-3.</title>
        <authorList>
            <person name="Tuo L."/>
        </authorList>
    </citation>
    <scope>NUCLEOTIDE SEQUENCE [LARGE SCALE GENOMIC DNA]</scope>
    <source>
        <strain evidence="8 9">GBK3QG-3</strain>
    </source>
</reference>
<dbReference type="Proteomes" id="UP000780875">
    <property type="component" value="Unassembled WGS sequence"/>
</dbReference>
<name>A0ABS7UFF4_9ACTN</name>
<feature type="transmembrane region" description="Helical" evidence="7">
    <location>
        <begin position="392"/>
        <end position="409"/>
    </location>
</feature>
<organism evidence="8 9">
    <name type="scientific">Nocardioides mangrovi</name>
    <dbReference type="NCBI Taxonomy" id="2874580"/>
    <lineage>
        <taxon>Bacteria</taxon>
        <taxon>Bacillati</taxon>
        <taxon>Actinomycetota</taxon>
        <taxon>Actinomycetes</taxon>
        <taxon>Propionibacteriales</taxon>
        <taxon>Nocardioidaceae</taxon>
        <taxon>Nocardioides</taxon>
    </lineage>
</organism>
<keyword evidence="4 7" id="KW-1133">Transmembrane helix</keyword>
<comment type="subcellular location">
    <subcellularLocation>
        <location evidence="1">Cell membrane</location>
        <topology evidence="1">Multi-pass membrane protein</topology>
    </subcellularLocation>
</comment>
<evidence type="ECO:0000313" key="8">
    <source>
        <dbReference type="EMBL" id="MBZ5739736.1"/>
    </source>
</evidence>
<evidence type="ECO:0000256" key="3">
    <source>
        <dbReference type="ARBA" id="ARBA00022692"/>
    </source>
</evidence>
<feature type="transmembrane region" description="Helical" evidence="7">
    <location>
        <begin position="283"/>
        <end position="303"/>
    </location>
</feature>
<evidence type="ECO:0000256" key="1">
    <source>
        <dbReference type="ARBA" id="ARBA00004651"/>
    </source>
</evidence>
<feature type="transmembrane region" description="Helical" evidence="7">
    <location>
        <begin position="137"/>
        <end position="157"/>
    </location>
</feature>
<keyword evidence="3 7" id="KW-0812">Transmembrane</keyword>
<feature type="transmembrane region" description="Helical" evidence="7">
    <location>
        <begin position="194"/>
        <end position="216"/>
    </location>
</feature>
<sequence>MASDTVTAPSSERPARSSELGRAARGGAVTFAGAAVSAGAGFTFNVLLARLVGPHGAGVVLQSVAVFTIALAVAKFGLDTTAVWLLPRLVRTEPGRVRPALTATCGLSFVVPLAAVAVWLVVWLARLRSSGSEVVDAVTIALVFLPAASLMTVALAATRAFGGVLAFNGVGNVLVPGLRPLTLVLVWAVGGGALAISGAWAACCLLGAVVAVLVLLRMVRRRDLGPPTSWRPDRGLVRHIVGYSGPRTVMAVMEQTIIWVDVLLVGVLLGATAAGVYGAAARFVAAGVVAMTALRIVVAPRFSALLAEDRRAEVAELYTATARWVLLLGAPIYLLLAVFSPTVLRWLGPGFADGVTPMVVLSLGSVVVLAAGNVQSLLLMSGRSGWGAFNKSVVVCFNVSANLVAIPRWGIDGAAVVWAASMALDTVLAAYQVRRGIGVSPALPAIAGTVLAVTGCVALPALAVVAVAGQGSLQLVVAALLGVLVLGTYCVLDRRRLRLDALATVRDRGRRTSLNSG</sequence>
<feature type="transmembrane region" description="Helical" evidence="7">
    <location>
        <begin position="445"/>
        <end position="467"/>
    </location>
</feature>
<dbReference type="EMBL" id="JAIQZJ010000009">
    <property type="protein sequence ID" value="MBZ5739736.1"/>
    <property type="molecule type" value="Genomic_DNA"/>
</dbReference>
<evidence type="ECO:0000256" key="7">
    <source>
        <dbReference type="SAM" id="Phobius"/>
    </source>
</evidence>
<dbReference type="InterPro" id="IPR050833">
    <property type="entry name" value="Poly_Biosynth_Transport"/>
</dbReference>
<feature type="transmembrane region" description="Helical" evidence="7">
    <location>
        <begin position="59"/>
        <end position="78"/>
    </location>
</feature>
<feature type="transmembrane region" description="Helical" evidence="7">
    <location>
        <begin position="473"/>
        <end position="492"/>
    </location>
</feature>
<feature type="region of interest" description="Disordered" evidence="6">
    <location>
        <begin position="1"/>
        <end position="21"/>
    </location>
</feature>
<feature type="transmembrane region" description="Helical" evidence="7">
    <location>
        <begin position="26"/>
        <end position="47"/>
    </location>
</feature>
<evidence type="ECO:0000256" key="6">
    <source>
        <dbReference type="SAM" id="MobiDB-lite"/>
    </source>
</evidence>
<gene>
    <name evidence="8" type="ORF">K8U61_16290</name>
</gene>
<dbReference type="RefSeq" id="WP_224124097.1">
    <property type="nucleotide sequence ID" value="NZ_JAIQZJ010000009.1"/>
</dbReference>
<feature type="transmembrane region" description="Helical" evidence="7">
    <location>
        <begin position="164"/>
        <end position="188"/>
    </location>
</feature>
<feature type="transmembrane region" description="Helical" evidence="7">
    <location>
        <begin position="415"/>
        <end position="433"/>
    </location>
</feature>
<protein>
    <submittedName>
        <fullName evidence="8">Oligosaccharide flippase family protein</fullName>
    </submittedName>
</protein>
<dbReference type="Pfam" id="PF01943">
    <property type="entry name" value="Polysacc_synt"/>
    <property type="match status" value="1"/>
</dbReference>
<keyword evidence="2" id="KW-1003">Cell membrane</keyword>
<keyword evidence="5 7" id="KW-0472">Membrane</keyword>
<feature type="transmembrane region" description="Helical" evidence="7">
    <location>
        <begin position="359"/>
        <end position="380"/>
    </location>
</feature>
<feature type="compositionally biased region" description="Polar residues" evidence="6">
    <location>
        <begin position="1"/>
        <end position="10"/>
    </location>
</feature>
<keyword evidence="9" id="KW-1185">Reference proteome</keyword>
<accession>A0ABS7UFF4</accession>
<evidence type="ECO:0000256" key="2">
    <source>
        <dbReference type="ARBA" id="ARBA00022475"/>
    </source>
</evidence>
<dbReference type="InterPro" id="IPR002797">
    <property type="entry name" value="Polysacc_synth"/>
</dbReference>
<evidence type="ECO:0000313" key="9">
    <source>
        <dbReference type="Proteomes" id="UP000780875"/>
    </source>
</evidence>
<dbReference type="PANTHER" id="PTHR30250:SF11">
    <property type="entry name" value="O-ANTIGEN TRANSPORTER-RELATED"/>
    <property type="match status" value="1"/>
</dbReference>